<evidence type="ECO:0000259" key="13">
    <source>
        <dbReference type="PROSITE" id="PS51007"/>
    </source>
</evidence>
<evidence type="ECO:0000313" key="14">
    <source>
        <dbReference type="EMBL" id="MZR30140.1"/>
    </source>
</evidence>
<dbReference type="PROSITE" id="PS51007">
    <property type="entry name" value="CYTC"/>
    <property type="match status" value="1"/>
</dbReference>
<proteinExistence type="predicted"/>
<dbReference type="InterPro" id="IPR002327">
    <property type="entry name" value="Cyt_c_1A/1B"/>
</dbReference>
<feature type="signal peptide" evidence="12">
    <location>
        <begin position="1"/>
        <end position="24"/>
    </location>
</feature>
<keyword evidence="2" id="KW-0813">Transport</keyword>
<dbReference type="GO" id="GO:0009055">
    <property type="term" value="F:electron transfer activity"/>
    <property type="evidence" value="ECO:0007669"/>
    <property type="project" value="InterPro"/>
</dbReference>
<keyword evidence="8" id="KW-1133">Transmembrane helix</keyword>
<comment type="subcellular location">
    <subcellularLocation>
        <location evidence="1">Cell membrane</location>
        <topology evidence="1">Single-pass membrane protein</topology>
    </subcellularLocation>
</comment>
<dbReference type="InterPro" id="IPR036909">
    <property type="entry name" value="Cyt_c-like_dom_sf"/>
</dbReference>
<dbReference type="Pfam" id="PF00034">
    <property type="entry name" value="Cytochrom_C"/>
    <property type="match status" value="1"/>
</dbReference>
<evidence type="ECO:0000256" key="6">
    <source>
        <dbReference type="ARBA" id="ARBA00022723"/>
    </source>
</evidence>
<reference evidence="14 15" key="1">
    <citation type="submission" date="2019-12" db="EMBL/GenBank/DDBJ databases">
        <title>Snethiella sp. nov. sp. isolated from sea sand.</title>
        <authorList>
            <person name="Kim J."/>
            <person name="Jeong S.E."/>
            <person name="Jung H.S."/>
            <person name="Jeon C.O."/>
        </authorList>
    </citation>
    <scope>NUCLEOTIDE SEQUENCE [LARGE SCALE GENOMIC DNA]</scope>
    <source>
        <strain evidence="14 15">DP05</strain>
    </source>
</reference>
<keyword evidence="5" id="KW-0812">Transmembrane</keyword>
<keyword evidence="12" id="KW-0732">Signal</keyword>
<evidence type="ECO:0000256" key="7">
    <source>
        <dbReference type="ARBA" id="ARBA00022982"/>
    </source>
</evidence>
<dbReference type="FunFam" id="1.10.760.10:FF:000026">
    <property type="entry name" value="Cytochrome C, membrane-bound"/>
    <property type="match status" value="1"/>
</dbReference>
<dbReference type="EMBL" id="WTUW01000001">
    <property type="protein sequence ID" value="MZR30140.1"/>
    <property type="molecule type" value="Genomic_DNA"/>
</dbReference>
<evidence type="ECO:0000256" key="8">
    <source>
        <dbReference type="ARBA" id="ARBA00022989"/>
    </source>
</evidence>
<evidence type="ECO:0000256" key="4">
    <source>
        <dbReference type="ARBA" id="ARBA00022617"/>
    </source>
</evidence>
<dbReference type="AlphaFoldDB" id="A0A6L8W6X0"/>
<name>A0A6L8W6X0_9PROT</name>
<evidence type="ECO:0000313" key="15">
    <source>
        <dbReference type="Proteomes" id="UP000476030"/>
    </source>
</evidence>
<keyword evidence="10" id="KW-0472">Membrane</keyword>
<keyword evidence="7" id="KW-0249">Electron transport</keyword>
<dbReference type="PRINTS" id="PR00604">
    <property type="entry name" value="CYTCHRMECIAB"/>
</dbReference>
<evidence type="ECO:0000256" key="9">
    <source>
        <dbReference type="ARBA" id="ARBA00023004"/>
    </source>
</evidence>
<dbReference type="SUPFAM" id="SSF46626">
    <property type="entry name" value="Cytochrome c"/>
    <property type="match status" value="1"/>
</dbReference>
<accession>A0A6L8W6X0</accession>
<keyword evidence="9 11" id="KW-0408">Iron</keyword>
<feature type="chain" id="PRO_5027106733" evidence="12">
    <location>
        <begin position="25"/>
        <end position="126"/>
    </location>
</feature>
<feature type="domain" description="Cytochrome c" evidence="13">
    <location>
        <begin position="26"/>
        <end position="126"/>
    </location>
</feature>
<dbReference type="RefSeq" id="WP_161314666.1">
    <property type="nucleotide sequence ID" value="NZ_WTUW01000001.1"/>
</dbReference>
<evidence type="ECO:0000256" key="11">
    <source>
        <dbReference type="PROSITE-ProRule" id="PRU00433"/>
    </source>
</evidence>
<gene>
    <name evidence="14" type="ORF">GQE98_05760</name>
</gene>
<dbReference type="GO" id="GO:0005886">
    <property type="term" value="C:plasma membrane"/>
    <property type="evidence" value="ECO:0007669"/>
    <property type="project" value="UniProtKB-SubCell"/>
</dbReference>
<evidence type="ECO:0000256" key="12">
    <source>
        <dbReference type="SAM" id="SignalP"/>
    </source>
</evidence>
<dbReference type="Gene3D" id="1.10.760.10">
    <property type="entry name" value="Cytochrome c-like domain"/>
    <property type="match status" value="1"/>
</dbReference>
<comment type="caution">
    <text evidence="14">The sequence shown here is derived from an EMBL/GenBank/DDBJ whole genome shotgun (WGS) entry which is preliminary data.</text>
</comment>
<dbReference type="GO" id="GO:0046872">
    <property type="term" value="F:metal ion binding"/>
    <property type="evidence" value="ECO:0007669"/>
    <property type="project" value="UniProtKB-KW"/>
</dbReference>
<dbReference type="GO" id="GO:0020037">
    <property type="term" value="F:heme binding"/>
    <property type="evidence" value="ECO:0007669"/>
    <property type="project" value="InterPro"/>
</dbReference>
<sequence>MKMLKLASLGLSLAVSLAATTAHADGDVKKGEKVFKKCTACHTIEQGGKNKIGPNLFGVVGKKSGSVEGYNYSKAMEAADLTWDDETLNAYLKKPKKVVKGTKMSFAGLKKESDRENLIAYLKTFQ</sequence>
<dbReference type="Proteomes" id="UP000476030">
    <property type="component" value="Unassembled WGS sequence"/>
</dbReference>
<keyword evidence="4 11" id="KW-0349">Heme</keyword>
<evidence type="ECO:0000256" key="2">
    <source>
        <dbReference type="ARBA" id="ARBA00022448"/>
    </source>
</evidence>
<keyword evidence="3" id="KW-1003">Cell membrane</keyword>
<keyword evidence="6 11" id="KW-0479">Metal-binding</keyword>
<evidence type="ECO:0000256" key="5">
    <source>
        <dbReference type="ARBA" id="ARBA00022692"/>
    </source>
</evidence>
<organism evidence="14 15">
    <name type="scientific">Sneathiella litorea</name>
    <dbReference type="NCBI Taxonomy" id="2606216"/>
    <lineage>
        <taxon>Bacteria</taxon>
        <taxon>Pseudomonadati</taxon>
        <taxon>Pseudomonadota</taxon>
        <taxon>Alphaproteobacteria</taxon>
        <taxon>Sneathiellales</taxon>
        <taxon>Sneathiellaceae</taxon>
        <taxon>Sneathiella</taxon>
    </lineage>
</organism>
<evidence type="ECO:0000256" key="1">
    <source>
        <dbReference type="ARBA" id="ARBA00004162"/>
    </source>
</evidence>
<dbReference type="PANTHER" id="PTHR11961">
    <property type="entry name" value="CYTOCHROME C"/>
    <property type="match status" value="1"/>
</dbReference>
<keyword evidence="15" id="KW-1185">Reference proteome</keyword>
<evidence type="ECO:0000256" key="3">
    <source>
        <dbReference type="ARBA" id="ARBA00022475"/>
    </source>
</evidence>
<dbReference type="InterPro" id="IPR009056">
    <property type="entry name" value="Cyt_c-like_dom"/>
</dbReference>
<protein>
    <submittedName>
        <fullName evidence="14">C-type cytochrome</fullName>
    </submittedName>
</protein>
<evidence type="ECO:0000256" key="10">
    <source>
        <dbReference type="ARBA" id="ARBA00023136"/>
    </source>
</evidence>